<evidence type="ECO:0000313" key="3">
    <source>
        <dbReference type="EMBL" id="JAC30505.1"/>
    </source>
</evidence>
<dbReference type="AlphaFoldDB" id="A0A023GCU7"/>
<dbReference type="GO" id="GO:0004185">
    <property type="term" value="F:serine-type carboxypeptidase activity"/>
    <property type="evidence" value="ECO:0007669"/>
    <property type="project" value="InterPro"/>
</dbReference>
<evidence type="ECO:0000256" key="1">
    <source>
        <dbReference type="ARBA" id="ARBA00009431"/>
    </source>
</evidence>
<accession>A0A023GCU7</accession>
<reference evidence="3" key="1">
    <citation type="submission" date="2014-03" db="EMBL/GenBank/DDBJ databases">
        <title>The sialotranscriptome of Amblyomma triste, Amblyomma parvum and Amblyomma cajennense ticks, uncovered by 454-based RNA-seq.</title>
        <authorList>
            <person name="Garcia G.R."/>
            <person name="Gardinassi L.G."/>
            <person name="Ribeiro J.M."/>
            <person name="Anatriello E."/>
            <person name="Ferreira B.R."/>
            <person name="Moreira H.N."/>
            <person name="Mafra C."/>
            <person name="Olegario M.M."/>
            <person name="Szabo P.J."/>
            <person name="Miranda-Santos I.K."/>
            <person name="Maruyama S.R."/>
        </authorList>
    </citation>
    <scope>NUCLEOTIDE SEQUENCE</scope>
    <source>
        <strain evidence="3">Mato Grasso do Sul</strain>
        <tissue evidence="3">Salivary glands</tissue>
    </source>
</reference>
<name>A0A023GCU7_AMBTT</name>
<keyword evidence="3" id="KW-0645">Protease</keyword>
<keyword evidence="2" id="KW-0732">Signal</keyword>
<dbReference type="Gene3D" id="3.40.50.1820">
    <property type="entry name" value="alpha/beta hydrolase"/>
    <property type="match status" value="1"/>
</dbReference>
<feature type="chain" id="PRO_5001517128" evidence="2">
    <location>
        <begin position="23"/>
        <end position="133"/>
    </location>
</feature>
<proteinExistence type="evidence at transcript level"/>
<dbReference type="GO" id="GO:0006508">
    <property type="term" value="P:proteolysis"/>
    <property type="evidence" value="ECO:0007669"/>
    <property type="project" value="InterPro"/>
</dbReference>
<evidence type="ECO:0000256" key="2">
    <source>
        <dbReference type="SAM" id="SignalP"/>
    </source>
</evidence>
<keyword evidence="3" id="KW-0121">Carboxypeptidase</keyword>
<dbReference type="Pfam" id="PF00450">
    <property type="entry name" value="Peptidase_S10"/>
    <property type="match status" value="1"/>
</dbReference>
<dbReference type="InterPro" id="IPR001563">
    <property type="entry name" value="Peptidase_S10"/>
</dbReference>
<dbReference type="SUPFAM" id="SSF53474">
    <property type="entry name" value="alpha/beta-Hydrolases"/>
    <property type="match status" value="1"/>
</dbReference>
<keyword evidence="3" id="KW-0378">Hydrolase</keyword>
<sequence length="133" mass="14629">MEIATFSWCLLTGCLQLAACFADDEADPLFLSPLIKDCNISEARAKSNVTFFKQFGIQANAHSGYITVNEETGSNLFFLFIEAEQNCSTAPLMLWTQGGPGLSSLFGLLLQNGPVSFEYGRNFLNVTSRYSCM</sequence>
<protein>
    <submittedName>
        <fullName evidence="3">Putative carboxypeptidase vitellogenic-like protein</fullName>
    </submittedName>
</protein>
<comment type="similarity">
    <text evidence="1">Belongs to the peptidase S10 family.</text>
</comment>
<dbReference type="InterPro" id="IPR029058">
    <property type="entry name" value="AB_hydrolase_fold"/>
</dbReference>
<feature type="signal peptide" evidence="2">
    <location>
        <begin position="1"/>
        <end position="22"/>
    </location>
</feature>
<dbReference type="EMBL" id="GBBM01004913">
    <property type="protein sequence ID" value="JAC30505.1"/>
    <property type="molecule type" value="mRNA"/>
</dbReference>
<organism evidence="3">
    <name type="scientific">Amblyomma triste</name>
    <name type="common">Neotropical tick</name>
    <dbReference type="NCBI Taxonomy" id="251400"/>
    <lineage>
        <taxon>Eukaryota</taxon>
        <taxon>Metazoa</taxon>
        <taxon>Ecdysozoa</taxon>
        <taxon>Arthropoda</taxon>
        <taxon>Chelicerata</taxon>
        <taxon>Arachnida</taxon>
        <taxon>Acari</taxon>
        <taxon>Parasitiformes</taxon>
        <taxon>Ixodida</taxon>
        <taxon>Ixodoidea</taxon>
        <taxon>Ixodidae</taxon>
        <taxon>Amblyomminae</taxon>
        <taxon>Amblyomma</taxon>
    </lineage>
</organism>